<dbReference type="Proteomes" id="UP001210809">
    <property type="component" value="Unassembled WGS sequence"/>
</dbReference>
<feature type="signal peptide" evidence="2">
    <location>
        <begin position="1"/>
        <end position="22"/>
    </location>
</feature>
<evidence type="ECO:0000313" key="3">
    <source>
        <dbReference type="EMBL" id="MDB8004045.1"/>
    </source>
</evidence>
<name>A0AAW6D5N6_9FIRM</name>
<reference evidence="3" key="1">
    <citation type="submission" date="2023-01" db="EMBL/GenBank/DDBJ databases">
        <title>Human gut microbiome strain richness.</title>
        <authorList>
            <person name="Chen-Liaw A."/>
        </authorList>
    </citation>
    <scope>NUCLEOTIDE SEQUENCE</scope>
    <source>
        <strain evidence="3">1001283st1_G1_1001283B150217_161031</strain>
    </source>
</reference>
<feature type="chain" id="PRO_5043409006" evidence="2">
    <location>
        <begin position="23"/>
        <end position="300"/>
    </location>
</feature>
<dbReference type="EMBL" id="JAQLXW010000010">
    <property type="protein sequence ID" value="MDB8004045.1"/>
    <property type="molecule type" value="Genomic_DNA"/>
</dbReference>
<proteinExistence type="predicted"/>
<comment type="caution">
    <text evidence="3">The sequence shown here is derived from an EMBL/GenBank/DDBJ whole genome shotgun (WGS) entry which is preliminary data.</text>
</comment>
<gene>
    <name evidence="3" type="ORF">PNE09_08175</name>
</gene>
<protein>
    <submittedName>
        <fullName evidence="3">Uncharacterized protein</fullName>
    </submittedName>
</protein>
<organism evidence="3 4">
    <name type="scientific">[Eubacterium] siraeum</name>
    <dbReference type="NCBI Taxonomy" id="39492"/>
    <lineage>
        <taxon>Bacteria</taxon>
        <taxon>Bacillati</taxon>
        <taxon>Bacillota</taxon>
        <taxon>Clostridia</taxon>
        <taxon>Eubacteriales</taxon>
        <taxon>Oscillospiraceae</taxon>
        <taxon>Oscillospiraceae incertae sedis</taxon>
    </lineage>
</organism>
<feature type="region of interest" description="Disordered" evidence="1">
    <location>
        <begin position="33"/>
        <end position="54"/>
    </location>
</feature>
<sequence length="300" mass="33700">MKKSLQALIITGLLLTVFGTMCGCQSTAQTSQSSSDIIRSSEVEATSNSGKSETKLDIHEEKMPALDIKQNGGGDEQSAFYGAQEISKLGLFSQKFENLVKESCTEKEFQEYMTWSEENDNPVDNKDRPYNINEMPNLPNVVKKYSLNHDKVYEILKDLQKYYTELSSESENAKYADMIYTDEEIEAIASGDVKKCFNLFTYNTSIMKNDLIYTPAYIYNNTMDKLEEAGITAEEIAARTEIYGSFSLTDEQMTALQNKMLKYVALQAEKGNFSGTYKIPTTATFSVPEKIGNATFVTQT</sequence>
<dbReference type="AlphaFoldDB" id="A0AAW6D5N6"/>
<evidence type="ECO:0000256" key="1">
    <source>
        <dbReference type="SAM" id="MobiDB-lite"/>
    </source>
</evidence>
<accession>A0AAW6D5N6</accession>
<evidence type="ECO:0000313" key="4">
    <source>
        <dbReference type="Proteomes" id="UP001210809"/>
    </source>
</evidence>
<keyword evidence="2" id="KW-0732">Signal</keyword>
<dbReference type="PROSITE" id="PS51257">
    <property type="entry name" value="PROKAR_LIPOPROTEIN"/>
    <property type="match status" value="1"/>
</dbReference>
<evidence type="ECO:0000256" key="2">
    <source>
        <dbReference type="SAM" id="SignalP"/>
    </source>
</evidence>